<gene>
    <name evidence="1" type="ORF">C5B42_03835</name>
</gene>
<accession>A0A317JNS4</accession>
<proteinExistence type="predicted"/>
<protein>
    <submittedName>
        <fullName evidence="1">Uncharacterized protein</fullName>
    </submittedName>
</protein>
<dbReference type="EMBL" id="PSRQ01000043">
    <property type="protein sequence ID" value="PWU23181.1"/>
    <property type="molecule type" value="Genomic_DNA"/>
</dbReference>
<sequence length="207" mass="23427">MVAVASIELSPRLTRLAGMARNKGDLGALKGFLVRGFLNGFVTLDSHLGKLLASPVYTQEVEAQIVGLKAKDQRPNVRLAILLKRGKQIFQEAFERAWRIRMAECLHTWGWTQDQANELAWMHNFQQAKAAVEVAHLFKELGYTKSYWLMEDRQREGRLVDFVNLAGSVHLSTREAYMVLQVVGLNTPFQNSMKLGLPLAVSQYLKQ</sequence>
<dbReference type="AlphaFoldDB" id="A0A317JNS4"/>
<organism evidence="1 2">
    <name type="scientific">Candidatus Cerribacteria bacterium 'Amazon FNV 2010 28 9'</name>
    <dbReference type="NCBI Taxonomy" id="2081795"/>
    <lineage>
        <taxon>Bacteria</taxon>
        <taxon>Candidatus Cerribacteria</taxon>
    </lineage>
</organism>
<evidence type="ECO:0000313" key="2">
    <source>
        <dbReference type="Proteomes" id="UP000246104"/>
    </source>
</evidence>
<comment type="caution">
    <text evidence="1">The sequence shown here is derived from an EMBL/GenBank/DDBJ whole genome shotgun (WGS) entry which is preliminary data.</text>
</comment>
<reference evidence="1 2" key="1">
    <citation type="submission" date="2018-02" db="EMBL/GenBank/DDBJ databases">
        <title>Genomic Reconstructions from Amazon Rainforest and Pasture Soil Reveal Novel Insights into the Physiology of Candidate Phyla in Tropical Sites.</title>
        <authorList>
            <person name="Kroeger M.E."/>
            <person name="Delmont T."/>
            <person name="Eren A.M."/>
            <person name="Guo J."/>
            <person name="Meyer K.M."/>
            <person name="Khan K."/>
            <person name="Rodrigues J.L.M."/>
            <person name="Bohannan B.J.M."/>
            <person name="Tringe S."/>
            <person name="Borges C.D."/>
            <person name="Tiedje J."/>
            <person name="Tsai S.M."/>
            <person name="Nusslein K."/>
        </authorList>
    </citation>
    <scope>NUCLEOTIDE SEQUENCE [LARGE SCALE GENOMIC DNA]</scope>
    <source>
        <strain evidence="1">Amazon FNV 2010 28 9</strain>
    </source>
</reference>
<evidence type="ECO:0000313" key="1">
    <source>
        <dbReference type="EMBL" id="PWU23181.1"/>
    </source>
</evidence>
<dbReference type="Proteomes" id="UP000246104">
    <property type="component" value="Unassembled WGS sequence"/>
</dbReference>
<name>A0A317JNS4_9BACT</name>